<evidence type="ECO:0008006" key="3">
    <source>
        <dbReference type="Google" id="ProtNLM"/>
    </source>
</evidence>
<protein>
    <recommendedName>
        <fullName evidence="3">Fe-S protein</fullName>
    </recommendedName>
</protein>
<keyword evidence="2" id="KW-1185">Reference proteome</keyword>
<dbReference type="InterPro" id="IPR010710">
    <property type="entry name" value="DUF1289"/>
</dbReference>
<reference evidence="1 2" key="1">
    <citation type="submission" date="2017-03" db="EMBL/GenBank/DDBJ databases">
        <authorList>
            <person name="Afonso C.L."/>
            <person name="Miller P.J."/>
            <person name="Scott M.A."/>
            <person name="Spackman E."/>
            <person name="Goraichik I."/>
            <person name="Dimitrov K.M."/>
            <person name="Suarez D.L."/>
            <person name="Swayne D.E."/>
        </authorList>
    </citation>
    <scope>NUCLEOTIDE SEQUENCE [LARGE SCALE GENOMIC DNA]</scope>
    <source>
        <strain evidence="1 2">CECT 7023</strain>
    </source>
</reference>
<proteinExistence type="predicted"/>
<dbReference type="Pfam" id="PF06945">
    <property type="entry name" value="DUF1289"/>
    <property type="match status" value="1"/>
</dbReference>
<dbReference type="PANTHER" id="PTHR35175:SF2">
    <property type="entry name" value="DUF1289 DOMAIN-CONTAINING PROTEIN"/>
    <property type="match status" value="1"/>
</dbReference>
<organism evidence="1 2">
    <name type="scientific">Roseisalinus antarcticus</name>
    <dbReference type="NCBI Taxonomy" id="254357"/>
    <lineage>
        <taxon>Bacteria</taxon>
        <taxon>Pseudomonadati</taxon>
        <taxon>Pseudomonadota</taxon>
        <taxon>Alphaproteobacteria</taxon>
        <taxon>Rhodobacterales</taxon>
        <taxon>Roseobacteraceae</taxon>
        <taxon>Roseisalinus</taxon>
    </lineage>
</organism>
<dbReference type="OrthoDB" id="9811423at2"/>
<dbReference type="Proteomes" id="UP000193900">
    <property type="component" value="Unassembled WGS sequence"/>
</dbReference>
<evidence type="ECO:0000313" key="1">
    <source>
        <dbReference type="EMBL" id="SLN55489.1"/>
    </source>
</evidence>
<dbReference type="AlphaFoldDB" id="A0A1Y5T9Q8"/>
<name>A0A1Y5T9Q8_9RHOB</name>
<sequence length="84" mass="9238">MTKPDPSDAVWARAEIASPCVKLCVIAPESRLCIGCLRSIDEITAWSRMTDAARAEVMARLPDRAGEVAKRRGGRAARLKSRDR</sequence>
<accession>A0A1Y5T9Q8</accession>
<dbReference type="PANTHER" id="PTHR35175">
    <property type="entry name" value="DUF1289 DOMAIN-CONTAINING PROTEIN"/>
    <property type="match status" value="1"/>
</dbReference>
<gene>
    <name evidence="1" type="ORF">ROA7023_02526</name>
</gene>
<dbReference type="EMBL" id="FWFZ01000011">
    <property type="protein sequence ID" value="SLN55489.1"/>
    <property type="molecule type" value="Genomic_DNA"/>
</dbReference>
<dbReference type="RefSeq" id="WP_085879363.1">
    <property type="nucleotide sequence ID" value="NZ_FWFZ01000011.1"/>
</dbReference>
<evidence type="ECO:0000313" key="2">
    <source>
        <dbReference type="Proteomes" id="UP000193900"/>
    </source>
</evidence>